<feature type="transmembrane region" description="Helical" evidence="1">
    <location>
        <begin position="342"/>
        <end position="361"/>
    </location>
</feature>
<feature type="transmembrane region" description="Helical" evidence="1">
    <location>
        <begin position="124"/>
        <end position="141"/>
    </location>
</feature>
<organism evidence="2 3">
    <name type="scientific">Parvimonas parva</name>
    <dbReference type="NCBI Taxonomy" id="2769485"/>
    <lineage>
        <taxon>Bacteria</taxon>
        <taxon>Bacillati</taxon>
        <taxon>Bacillota</taxon>
        <taxon>Tissierellia</taxon>
        <taxon>Tissierellales</taxon>
        <taxon>Peptoniphilaceae</taxon>
        <taxon>Parvimonas</taxon>
    </lineage>
</organism>
<evidence type="ECO:0000256" key="1">
    <source>
        <dbReference type="SAM" id="Phobius"/>
    </source>
</evidence>
<feature type="transmembrane region" description="Helical" evidence="1">
    <location>
        <begin position="258"/>
        <end position="281"/>
    </location>
</feature>
<feature type="transmembrane region" description="Helical" evidence="1">
    <location>
        <begin position="58"/>
        <end position="77"/>
    </location>
</feature>
<keyword evidence="1" id="KW-0812">Transmembrane</keyword>
<feature type="transmembrane region" description="Helical" evidence="1">
    <location>
        <begin position="191"/>
        <end position="207"/>
    </location>
</feature>
<gene>
    <name evidence="2" type="ORF">IBJ83_06005</name>
</gene>
<dbReference type="NCBIfam" id="TIGR04112">
    <property type="entry name" value="seleno_YedE"/>
    <property type="match status" value="1"/>
</dbReference>
<keyword evidence="1" id="KW-0472">Membrane</keyword>
<keyword evidence="1" id="KW-1133">Transmembrane helix</keyword>
<comment type="caution">
    <text evidence="2">The sequence shown here is derived from an EMBL/GenBank/DDBJ whole genome shotgun (WGS) entry which is preliminary data.</text>
</comment>
<evidence type="ECO:0000313" key="3">
    <source>
        <dbReference type="Proteomes" id="UP000823123"/>
    </source>
</evidence>
<dbReference type="RefSeq" id="WP_201275757.1">
    <property type="nucleotide sequence ID" value="NZ_JACVDA010000015.1"/>
</dbReference>
<feature type="transmembrane region" description="Helical" evidence="1">
    <location>
        <begin position="161"/>
        <end position="179"/>
    </location>
</feature>
<feature type="transmembrane region" description="Helical" evidence="1">
    <location>
        <begin position="9"/>
        <end position="27"/>
    </location>
</feature>
<evidence type="ECO:0000313" key="2">
    <source>
        <dbReference type="EMBL" id="MBK1468866.1"/>
    </source>
</evidence>
<feature type="transmembrane region" description="Helical" evidence="1">
    <location>
        <begin position="89"/>
        <end position="112"/>
    </location>
</feature>
<name>A0ABS1C9S7_9FIRM</name>
<sequence>MRFFNTKKGLLTLGIIAGLGAALLAYLGNPKNMAFCIACFIRDTAGAMKFQNAEVVQYFRPEIVGIILGSFLISLFTKEYRSTAGSSPVIRFFLGVIMMCCALVFLGCPLRMILRMSAGDISSYVGLVGFIAGIATGAFFLRKGFSLGRAYTIKKENGYALPIVVLVLFALSIAVPALFVFSKKGPGSMRAIWYVALAVGLVFGIIAQKSRMCFAGSIRDIILLKDFRLFSVIGGIFIVMLGYNLATNNFKFVAFGPIAHAQTIWNILSMYAVGFCAVLLGGCPLRQLVLAGTGSSDSVVTVLGMFVGAAFAHNFKIAAGAAAVENTAKGIKAAAGGPGINGQIFVIISIIALFIVAFYGLKKEKN</sequence>
<accession>A0ABS1C9S7</accession>
<protein>
    <submittedName>
        <fullName evidence="2">YedE-related selenium metabolism membrane protein</fullName>
    </submittedName>
</protein>
<dbReference type="InterPro" id="IPR007272">
    <property type="entry name" value="Sulf_transp_TsuA/YedE"/>
</dbReference>
<feature type="transmembrane region" description="Helical" evidence="1">
    <location>
        <begin position="288"/>
        <end position="312"/>
    </location>
</feature>
<feature type="transmembrane region" description="Helical" evidence="1">
    <location>
        <begin position="227"/>
        <end position="246"/>
    </location>
</feature>
<dbReference type="InterPro" id="IPR026366">
    <property type="entry name" value="Seleno_YedE"/>
</dbReference>
<dbReference type="Proteomes" id="UP000823123">
    <property type="component" value="Unassembled WGS sequence"/>
</dbReference>
<reference evidence="2 3" key="1">
    <citation type="submission" date="2020-09" db="EMBL/GenBank/DDBJ databases">
        <title>Parvimonas S3374 sp. nov.</title>
        <authorList>
            <person name="Buhl M."/>
        </authorList>
    </citation>
    <scope>NUCLEOTIDE SEQUENCE [LARGE SCALE GENOMIC DNA]</scope>
    <source>
        <strain evidence="2 3">S3374</strain>
    </source>
</reference>
<dbReference type="EMBL" id="JACVDA010000015">
    <property type="protein sequence ID" value="MBK1468866.1"/>
    <property type="molecule type" value="Genomic_DNA"/>
</dbReference>
<proteinExistence type="predicted"/>
<keyword evidence="3" id="KW-1185">Reference proteome</keyword>
<dbReference type="Pfam" id="PF04143">
    <property type="entry name" value="Sulf_transp"/>
    <property type="match status" value="1"/>
</dbReference>